<dbReference type="EMBL" id="UYRV01125224">
    <property type="protein sequence ID" value="VDN34727.1"/>
    <property type="molecule type" value="Genomic_DNA"/>
</dbReference>
<gene>
    <name evidence="6" type="ORF">CGOC_LOCUS12721</name>
</gene>
<dbReference type="OrthoDB" id="10265969at2759"/>
<accession>A0A3P7NJM1</accession>
<reference evidence="6 7" key="1">
    <citation type="submission" date="2018-11" db="EMBL/GenBank/DDBJ databases">
        <authorList>
            <consortium name="Pathogen Informatics"/>
        </authorList>
    </citation>
    <scope>NUCLEOTIDE SEQUENCE [LARGE SCALE GENOMIC DNA]</scope>
</reference>
<dbReference type="SUPFAM" id="SSF47762">
    <property type="entry name" value="PAH2 domain"/>
    <property type="match status" value="2"/>
</dbReference>
<feature type="region of interest" description="Disordered" evidence="5">
    <location>
        <begin position="79"/>
        <end position="118"/>
    </location>
</feature>
<evidence type="ECO:0000313" key="7">
    <source>
        <dbReference type="Proteomes" id="UP000271889"/>
    </source>
</evidence>
<protein>
    <recommendedName>
        <fullName evidence="8">Histone deacetylase interacting domain-containing protein</fullName>
    </recommendedName>
</protein>
<evidence type="ECO:0000313" key="6">
    <source>
        <dbReference type="EMBL" id="VDN34727.1"/>
    </source>
</evidence>
<dbReference type="GO" id="GO:0000118">
    <property type="term" value="C:histone deacetylase complex"/>
    <property type="evidence" value="ECO:0007669"/>
    <property type="project" value="TreeGrafter"/>
</dbReference>
<evidence type="ECO:0000256" key="3">
    <source>
        <dbReference type="ARBA" id="ARBA00023242"/>
    </source>
</evidence>
<dbReference type="Gene3D" id="1.20.1160.11">
    <property type="entry name" value="Paired amphipathic helix"/>
    <property type="match status" value="2"/>
</dbReference>
<dbReference type="AlphaFoldDB" id="A0A3P7NJM1"/>
<dbReference type="Pfam" id="PF02671">
    <property type="entry name" value="PAH"/>
    <property type="match status" value="2"/>
</dbReference>
<feature type="non-terminal residue" evidence="6">
    <location>
        <position position="211"/>
    </location>
</feature>
<keyword evidence="3 4" id="KW-0539">Nucleus</keyword>
<evidence type="ECO:0000256" key="2">
    <source>
        <dbReference type="ARBA" id="ARBA00022491"/>
    </source>
</evidence>
<organism evidence="6 7">
    <name type="scientific">Cylicostephanus goldi</name>
    <name type="common">Nematode worm</name>
    <dbReference type="NCBI Taxonomy" id="71465"/>
    <lineage>
        <taxon>Eukaryota</taxon>
        <taxon>Metazoa</taxon>
        <taxon>Ecdysozoa</taxon>
        <taxon>Nematoda</taxon>
        <taxon>Chromadorea</taxon>
        <taxon>Rhabditida</taxon>
        <taxon>Rhabditina</taxon>
        <taxon>Rhabditomorpha</taxon>
        <taxon>Strongyloidea</taxon>
        <taxon>Strongylidae</taxon>
        <taxon>Cylicostephanus</taxon>
    </lineage>
</organism>
<dbReference type="Proteomes" id="UP000271889">
    <property type="component" value="Unassembled WGS sequence"/>
</dbReference>
<dbReference type="PROSITE" id="PS51477">
    <property type="entry name" value="PAH"/>
    <property type="match status" value="1"/>
</dbReference>
<dbReference type="InterPro" id="IPR003822">
    <property type="entry name" value="PAH"/>
</dbReference>
<dbReference type="InterPro" id="IPR036600">
    <property type="entry name" value="PAH_sf"/>
</dbReference>
<dbReference type="PANTHER" id="PTHR12346">
    <property type="entry name" value="SIN3B-RELATED"/>
    <property type="match status" value="1"/>
</dbReference>
<name>A0A3P7NJM1_CYLGO</name>
<dbReference type="GO" id="GO:0000785">
    <property type="term" value="C:chromatin"/>
    <property type="evidence" value="ECO:0007669"/>
    <property type="project" value="TreeGrafter"/>
</dbReference>
<evidence type="ECO:0000256" key="5">
    <source>
        <dbReference type="SAM" id="MobiDB-lite"/>
    </source>
</evidence>
<dbReference type="GO" id="GO:0000122">
    <property type="term" value="P:negative regulation of transcription by RNA polymerase II"/>
    <property type="evidence" value="ECO:0007669"/>
    <property type="project" value="TreeGrafter"/>
</dbReference>
<proteinExistence type="predicted"/>
<keyword evidence="2" id="KW-0678">Repressor</keyword>
<feature type="compositionally biased region" description="Polar residues" evidence="5">
    <location>
        <begin position="109"/>
        <end position="118"/>
    </location>
</feature>
<dbReference type="InterPro" id="IPR039774">
    <property type="entry name" value="Sin3-like"/>
</dbReference>
<dbReference type="GO" id="GO:0003714">
    <property type="term" value="F:transcription corepressor activity"/>
    <property type="evidence" value="ECO:0007669"/>
    <property type="project" value="InterPro"/>
</dbReference>
<evidence type="ECO:0000256" key="4">
    <source>
        <dbReference type="PROSITE-ProRule" id="PRU00810"/>
    </source>
</evidence>
<sequence length="211" mass="23661">MARFANKPVVYKKFLDILHSYQRTVDQQARTPQTEKVVLDEVTALFGEEPDLLEEFRHFLPGVHGFRGGSDAEVVISSDSDDLVREEVSDSEQEQGTKPKKKAKAKIATSTSRPVTRSSNTSIWKRDVDIKEAAMTASVEDIVYFDKIRRCLDERKHDTFLRALNLYSASIISGTELLTMLENVFGNQAHLLDGLRKILGVEDDSTAQATA</sequence>
<evidence type="ECO:0008006" key="8">
    <source>
        <dbReference type="Google" id="ProtNLM"/>
    </source>
</evidence>
<keyword evidence="7" id="KW-1185">Reference proteome</keyword>
<evidence type="ECO:0000256" key="1">
    <source>
        <dbReference type="ARBA" id="ARBA00004123"/>
    </source>
</evidence>
<dbReference type="PANTHER" id="PTHR12346:SF0">
    <property type="entry name" value="SIN3A, ISOFORM G"/>
    <property type="match status" value="1"/>
</dbReference>
<comment type="subcellular location">
    <subcellularLocation>
        <location evidence="1 4">Nucleus</location>
    </subcellularLocation>
</comment>